<dbReference type="EMBL" id="PEDP01000413">
    <property type="protein sequence ID" value="POS86086.1"/>
    <property type="molecule type" value="Genomic_DNA"/>
</dbReference>
<feature type="compositionally biased region" description="Polar residues" evidence="3">
    <location>
        <begin position="792"/>
        <end position="818"/>
    </location>
</feature>
<evidence type="ECO:0000259" key="5">
    <source>
        <dbReference type="PROSITE" id="PS50211"/>
    </source>
</evidence>
<evidence type="ECO:0000256" key="2">
    <source>
        <dbReference type="ARBA" id="ARBA00022833"/>
    </source>
</evidence>
<keyword evidence="1" id="KW-0479">Metal-binding</keyword>
<dbReference type="SMART" id="SM00799">
    <property type="entry name" value="DENN"/>
    <property type="match status" value="1"/>
</dbReference>
<feature type="region of interest" description="Disordered" evidence="3">
    <location>
        <begin position="217"/>
        <end position="245"/>
    </location>
</feature>
<feature type="region of interest" description="Disordered" evidence="3">
    <location>
        <begin position="784"/>
        <end position="818"/>
    </location>
</feature>
<feature type="compositionally biased region" description="Low complexity" evidence="3">
    <location>
        <begin position="736"/>
        <end position="756"/>
    </location>
</feature>
<reference evidence="6 7" key="1">
    <citation type="submission" date="2017-10" db="EMBL/GenBank/DDBJ databases">
        <title>Development of genomic resources for the powdery mildew, Erysiphe pulchra.</title>
        <authorList>
            <person name="Wadl P.A."/>
            <person name="Mack B.M."/>
            <person name="Moore G."/>
            <person name="Beltz S.B."/>
        </authorList>
    </citation>
    <scope>NUCLEOTIDE SEQUENCE [LARGE SCALE GENOMIC DNA]</scope>
    <source>
        <strain evidence="6">Cflorida</strain>
    </source>
</reference>
<dbReference type="GO" id="GO:0031410">
    <property type="term" value="C:cytoplasmic vesicle"/>
    <property type="evidence" value="ECO:0007669"/>
    <property type="project" value="TreeGrafter"/>
</dbReference>
<evidence type="ECO:0000259" key="4">
    <source>
        <dbReference type="PROSITE" id="PS50081"/>
    </source>
</evidence>
<feature type="region of interest" description="Disordered" evidence="3">
    <location>
        <begin position="725"/>
        <end position="767"/>
    </location>
</feature>
<evidence type="ECO:0000313" key="7">
    <source>
        <dbReference type="Proteomes" id="UP000237438"/>
    </source>
</evidence>
<dbReference type="PROSITE" id="PS50081">
    <property type="entry name" value="ZF_DAG_PE_2"/>
    <property type="match status" value="1"/>
</dbReference>
<feature type="region of interest" description="Disordered" evidence="3">
    <location>
        <begin position="169"/>
        <end position="188"/>
    </location>
</feature>
<organism evidence="6 7">
    <name type="scientific">Erysiphe pulchra</name>
    <dbReference type="NCBI Taxonomy" id="225359"/>
    <lineage>
        <taxon>Eukaryota</taxon>
        <taxon>Fungi</taxon>
        <taxon>Dikarya</taxon>
        <taxon>Ascomycota</taxon>
        <taxon>Pezizomycotina</taxon>
        <taxon>Leotiomycetes</taxon>
        <taxon>Erysiphales</taxon>
        <taxon>Erysiphaceae</taxon>
        <taxon>Erysiphe</taxon>
    </lineage>
</organism>
<keyword evidence="7" id="KW-1185">Reference proteome</keyword>
<dbReference type="InterPro" id="IPR037516">
    <property type="entry name" value="Tripartite_DENN"/>
</dbReference>
<dbReference type="Pfam" id="PF03456">
    <property type="entry name" value="uDENN"/>
    <property type="match status" value="1"/>
</dbReference>
<dbReference type="InterPro" id="IPR051696">
    <property type="entry name" value="DENN_Domain_GEFs"/>
</dbReference>
<dbReference type="SMART" id="SM00800">
    <property type="entry name" value="uDENN"/>
    <property type="match status" value="1"/>
</dbReference>
<name>A0A2S4PVN1_9PEZI</name>
<dbReference type="InterPro" id="IPR005113">
    <property type="entry name" value="uDENN_dom"/>
</dbReference>
<feature type="compositionally biased region" description="Basic and acidic residues" evidence="3">
    <location>
        <begin position="725"/>
        <end position="735"/>
    </location>
</feature>
<gene>
    <name evidence="6" type="ORF">EPUL_004241</name>
</gene>
<proteinExistence type="predicted"/>
<feature type="compositionally biased region" description="Polar residues" evidence="3">
    <location>
        <begin position="65"/>
        <end position="81"/>
    </location>
</feature>
<dbReference type="PROSITE" id="PS50211">
    <property type="entry name" value="DENN"/>
    <property type="match status" value="1"/>
</dbReference>
<dbReference type="AlphaFoldDB" id="A0A2S4PVN1"/>
<evidence type="ECO:0000256" key="3">
    <source>
        <dbReference type="SAM" id="MobiDB-lite"/>
    </source>
</evidence>
<dbReference type="GO" id="GO:0046872">
    <property type="term" value="F:metal ion binding"/>
    <property type="evidence" value="ECO:0007669"/>
    <property type="project" value="UniProtKB-KW"/>
</dbReference>
<dbReference type="Proteomes" id="UP000237438">
    <property type="component" value="Unassembled WGS sequence"/>
</dbReference>
<dbReference type="PANTHER" id="PTHR12296:SF21">
    <property type="entry name" value="DENN DOMAIN-CONTAINING PROTEIN 3"/>
    <property type="match status" value="1"/>
</dbReference>
<dbReference type="InterPro" id="IPR001194">
    <property type="entry name" value="cDENN_dom"/>
</dbReference>
<dbReference type="InterPro" id="IPR005112">
    <property type="entry name" value="dDENN_dom"/>
</dbReference>
<dbReference type="GO" id="GO:0032483">
    <property type="term" value="P:regulation of Rab protein signal transduction"/>
    <property type="evidence" value="ECO:0007669"/>
    <property type="project" value="TreeGrafter"/>
</dbReference>
<dbReference type="InterPro" id="IPR043153">
    <property type="entry name" value="DENN_C"/>
</dbReference>
<dbReference type="InterPro" id="IPR046349">
    <property type="entry name" value="C1-like_sf"/>
</dbReference>
<sequence length="1114" mass="124598">MEDRSAPLADYFWIAGIDSLSYHDFSPPNASHTSPNPQSVSAIEEDIELDSSSIPLRHNVKISHSRQNSTNRISKHSSFQQESDEDVEYLGSNRSSTTIKASSNAFSNNKNSYPNSNNGFGDFDFDRALLTFANERDLFLDDLSFSAGAQIQKPLPMTELPTKVTERFQRRDGGNAGNPLANNRRSPLKDMKGSIKRHISYRDINRVKKIPTCMQRNGSVRTSRRMSDYNSVIPPPEPLNADPEMHPLKRRFEPVLLDRYPPKIATDELARRGRFPDYVPMFAFPNDINIVSADERPRSTWHGFAMTTDEAVKIYGVTIIVWSPLNSEAAENIERQSAEWRQSHMTTEERELAASLAERLASERAYLSQLLAQLPSIVSGSTAREALEEKISTVEEKIGLMTDLLRPVRHGAAAKIDGLTDGETGLWIPRAYGILGRDGSLVSFWKEWLRAVIVPMTDGGVLRVPASSPKVGRWQPLERYVVNLCTEALSPISSKTQVELAVRELRLFARKEAINELPGSRNTDLYALFRSLSIPNIICLFEFVLSESRIIFLSSHTAMLHLACTAIISLIYPLKWLGIFIPVLPARLLSALEAPCPYIVGIERRYENIELPEDDYVLVDLDENVIESPKPPVALPRQLRRKLISLIQLAAPHHNSCGVPIGPPPYAIESFPYNAFSSENPAIFTQNPPYNSFAKYVGQKSTAFGEPETISTRHASVFNAFLQSKNDHSRLERPSTSRSTSRSTQTSPPTSVSPISENFPHLSTPVSRNDSGFALTATLREKRSGHFDTNSRRSSSFGIDRQSTLRRPSAPFSNGHQATLSTSSISIDAKSMYGCAPSNYAASTLAASTIMPNLLMQPVHNTDSIIWVEGHCFEHDRNDTTSVCSICDEKAEGDGIYNCTKCSTRAHTRCLGTVSLVCSSAFFTDRIRAAFVRCFASLFYTYRKFLSKEGKSNKNSDELLYKFNMEGFIRSLPSEQQTYIDMLRHTQAFNEFIHEREVTPSTSPSIQLFDSIILAKKSRGRTPRAILSRTKPPLFLENRRDHIWRSAAVPITTAKFPGDYHTIVSRIPAQLDSTLMREPRVIQGVPRIDQCDKGRKVGRKAVPSLLGEPGRTVS</sequence>
<evidence type="ECO:0000256" key="1">
    <source>
        <dbReference type="ARBA" id="ARBA00022723"/>
    </source>
</evidence>
<dbReference type="SUPFAM" id="SSF57889">
    <property type="entry name" value="Cysteine-rich domain"/>
    <property type="match status" value="1"/>
</dbReference>
<dbReference type="Pfam" id="PF03455">
    <property type="entry name" value="dDENN"/>
    <property type="match status" value="1"/>
</dbReference>
<dbReference type="PANTHER" id="PTHR12296">
    <property type="entry name" value="DENN DOMAIN-CONTAINING PROTEIN 4"/>
    <property type="match status" value="1"/>
</dbReference>
<keyword evidence="2" id="KW-0862">Zinc</keyword>
<dbReference type="SMART" id="SM00801">
    <property type="entry name" value="dDENN"/>
    <property type="match status" value="1"/>
</dbReference>
<dbReference type="CDD" id="cd00029">
    <property type="entry name" value="C1"/>
    <property type="match status" value="1"/>
</dbReference>
<protein>
    <recommendedName>
        <fullName evidence="8">DENN-domain-containing protein</fullName>
    </recommendedName>
</protein>
<feature type="region of interest" description="Disordered" evidence="3">
    <location>
        <begin position="58"/>
        <end position="91"/>
    </location>
</feature>
<dbReference type="Gene3D" id="3.40.50.11500">
    <property type="match status" value="1"/>
</dbReference>
<feature type="domain" description="UDENN" evidence="5">
    <location>
        <begin position="238"/>
        <end position="1003"/>
    </location>
</feature>
<accession>A0A2S4PVN1</accession>
<evidence type="ECO:0008006" key="8">
    <source>
        <dbReference type="Google" id="ProtNLM"/>
    </source>
</evidence>
<evidence type="ECO:0000313" key="6">
    <source>
        <dbReference type="EMBL" id="POS86086.1"/>
    </source>
</evidence>
<dbReference type="Pfam" id="PF02141">
    <property type="entry name" value="DENN"/>
    <property type="match status" value="1"/>
</dbReference>
<feature type="domain" description="Phorbol-ester/DAG-type" evidence="4">
    <location>
        <begin position="870"/>
        <end position="918"/>
    </location>
</feature>
<dbReference type="OrthoDB" id="6019893at2759"/>
<dbReference type="InterPro" id="IPR002219">
    <property type="entry name" value="PKC_DAG/PE"/>
</dbReference>
<comment type="caution">
    <text evidence="6">The sequence shown here is derived from an EMBL/GenBank/DDBJ whole genome shotgun (WGS) entry which is preliminary data.</text>
</comment>